<dbReference type="AlphaFoldDB" id="A0AAN1XVM7"/>
<dbReference type="Pfam" id="PF01627">
    <property type="entry name" value="Hpt"/>
    <property type="match status" value="1"/>
</dbReference>
<reference evidence="3 4" key="1">
    <citation type="journal article" date="2022" name="ISME Commun">
        <title>Vulcanimicrobium alpinus gen. nov. sp. nov., the first cultivated representative of the candidate phylum 'Eremiobacterota', is a metabolically versatile aerobic anoxygenic phototroph.</title>
        <authorList>
            <person name="Yabe S."/>
            <person name="Muto K."/>
            <person name="Abe K."/>
            <person name="Yokota A."/>
            <person name="Staudigel H."/>
            <person name="Tebo B.M."/>
        </authorList>
    </citation>
    <scope>NUCLEOTIDE SEQUENCE [LARGE SCALE GENOMIC DNA]</scope>
    <source>
        <strain evidence="3 4">WC8-2</strain>
    </source>
</reference>
<dbReference type="Proteomes" id="UP001317532">
    <property type="component" value="Chromosome"/>
</dbReference>
<dbReference type="PROSITE" id="PS50894">
    <property type="entry name" value="HPT"/>
    <property type="match status" value="1"/>
</dbReference>
<evidence type="ECO:0000313" key="4">
    <source>
        <dbReference type="Proteomes" id="UP001317532"/>
    </source>
</evidence>
<dbReference type="InterPro" id="IPR008207">
    <property type="entry name" value="Sig_transdc_His_kin_Hpt_dom"/>
</dbReference>
<evidence type="ECO:0000313" key="3">
    <source>
        <dbReference type="EMBL" id="BDE05063.1"/>
    </source>
</evidence>
<gene>
    <name evidence="3" type="ORF">WPS_03390</name>
</gene>
<name>A0AAN1XVM7_UNVUL</name>
<dbReference type="GO" id="GO:0000160">
    <property type="term" value="P:phosphorelay signal transduction system"/>
    <property type="evidence" value="ECO:0007669"/>
    <property type="project" value="InterPro"/>
</dbReference>
<proteinExistence type="predicted"/>
<feature type="modified residue" description="Phosphohistidine" evidence="1">
    <location>
        <position position="58"/>
    </location>
</feature>
<keyword evidence="4" id="KW-1185">Reference proteome</keyword>
<accession>A0AAN1XVM7</accession>
<dbReference type="KEGG" id="vab:WPS_03390"/>
<dbReference type="Gene3D" id="1.20.120.160">
    <property type="entry name" value="HPT domain"/>
    <property type="match status" value="1"/>
</dbReference>
<feature type="domain" description="HPt" evidence="2">
    <location>
        <begin position="19"/>
        <end position="112"/>
    </location>
</feature>
<dbReference type="RefSeq" id="WP_317996130.1">
    <property type="nucleotide sequence ID" value="NZ_AP025523.1"/>
</dbReference>
<protein>
    <recommendedName>
        <fullName evidence="2">HPt domain-containing protein</fullName>
    </recommendedName>
</protein>
<dbReference type="SUPFAM" id="SSF47226">
    <property type="entry name" value="Histidine-containing phosphotransfer domain, HPT domain"/>
    <property type="match status" value="1"/>
</dbReference>
<organism evidence="3 4">
    <name type="scientific">Vulcanimicrobium alpinum</name>
    <dbReference type="NCBI Taxonomy" id="3016050"/>
    <lineage>
        <taxon>Bacteria</taxon>
        <taxon>Bacillati</taxon>
        <taxon>Vulcanimicrobiota</taxon>
        <taxon>Vulcanimicrobiia</taxon>
        <taxon>Vulcanimicrobiales</taxon>
        <taxon>Vulcanimicrobiaceae</taxon>
        <taxon>Vulcanimicrobium</taxon>
    </lineage>
</organism>
<evidence type="ECO:0000259" key="2">
    <source>
        <dbReference type="PROSITE" id="PS50894"/>
    </source>
</evidence>
<sequence>MMHLPDLNYARLDDITGGDPEMNGELVRIVVEDAASAIDALAAALDARNTESAASRAHQLKGMCANVGAERLSEAALRVERAVAGGEWSAALALSDDVAAAFATLQTAAAEL</sequence>
<dbReference type="EMBL" id="AP025523">
    <property type="protein sequence ID" value="BDE05063.1"/>
    <property type="molecule type" value="Genomic_DNA"/>
</dbReference>
<keyword evidence="1" id="KW-0597">Phosphoprotein</keyword>
<evidence type="ECO:0000256" key="1">
    <source>
        <dbReference type="PROSITE-ProRule" id="PRU00110"/>
    </source>
</evidence>
<dbReference type="InterPro" id="IPR036641">
    <property type="entry name" value="HPT_dom_sf"/>
</dbReference>